<dbReference type="PANTHER" id="PTHR43481:SF4">
    <property type="entry name" value="GLYCEROL-1-PHOSPHATE PHOSPHOHYDROLASE 1-RELATED"/>
    <property type="match status" value="1"/>
</dbReference>
<dbReference type="InterPro" id="IPR023198">
    <property type="entry name" value="PGP-like_dom2"/>
</dbReference>
<comment type="caution">
    <text evidence="1">The sequence shown here is derived from an EMBL/GenBank/DDBJ whole genome shotgun (WGS) entry which is preliminary data.</text>
</comment>
<gene>
    <name evidence="1" type="ORF">G5C51_16995</name>
</gene>
<reference evidence="1 2" key="1">
    <citation type="submission" date="2020-02" db="EMBL/GenBank/DDBJ databases">
        <title>Whole-genome analyses of novel actinobacteria.</title>
        <authorList>
            <person name="Sahin N."/>
        </authorList>
    </citation>
    <scope>NUCLEOTIDE SEQUENCE [LARGE SCALE GENOMIC DNA]</scope>
    <source>
        <strain evidence="1 2">A7024</strain>
    </source>
</reference>
<dbReference type="Gene3D" id="1.10.150.240">
    <property type="entry name" value="Putative phosphatase, domain 2"/>
    <property type="match status" value="1"/>
</dbReference>
<dbReference type="InterPro" id="IPR023214">
    <property type="entry name" value="HAD_sf"/>
</dbReference>
<dbReference type="InterPro" id="IPR051806">
    <property type="entry name" value="HAD-like_SPP"/>
</dbReference>
<sequence length="216" mass="23001">MRISTDALLFDMDGTLISSMDSVLRCWNAWAQEYGIPEETWAGVQLHGRTAREIIADLLPEHQVDQAVARIAELEIADVSAEGITVLPGTLDLLTSLPDECWAVVTSASHRLAEARLHAVGIRTPLCIGAEDVQHGKPDPEPFLVAAEKLGVDPARCTVFEDAPVGLASGRAAGMTTVALTTTHRADELLDADATVLDLSEVRAEEAGQGVELTVG</sequence>
<organism evidence="1 2">
    <name type="scientific">Streptomyces coryli</name>
    <dbReference type="NCBI Taxonomy" id="1128680"/>
    <lineage>
        <taxon>Bacteria</taxon>
        <taxon>Bacillati</taxon>
        <taxon>Actinomycetota</taxon>
        <taxon>Actinomycetes</taxon>
        <taxon>Kitasatosporales</taxon>
        <taxon>Streptomycetaceae</taxon>
        <taxon>Streptomyces</taxon>
    </lineage>
</organism>
<evidence type="ECO:0000313" key="1">
    <source>
        <dbReference type="EMBL" id="NGN65589.1"/>
    </source>
</evidence>
<evidence type="ECO:0000313" key="2">
    <source>
        <dbReference type="Proteomes" id="UP000481583"/>
    </source>
</evidence>
<dbReference type="SFLD" id="SFLDG01129">
    <property type="entry name" value="C1.5:_HAD__Beta-PGM__Phosphata"/>
    <property type="match status" value="1"/>
</dbReference>
<keyword evidence="2" id="KW-1185">Reference proteome</keyword>
<dbReference type="InterPro" id="IPR006439">
    <property type="entry name" value="HAD-SF_hydro_IA"/>
</dbReference>
<dbReference type="SUPFAM" id="SSF56784">
    <property type="entry name" value="HAD-like"/>
    <property type="match status" value="1"/>
</dbReference>
<dbReference type="InterPro" id="IPR036412">
    <property type="entry name" value="HAD-like_sf"/>
</dbReference>
<name>A0A6G4U000_9ACTN</name>
<dbReference type="SFLD" id="SFLDS00003">
    <property type="entry name" value="Haloacid_Dehalogenase"/>
    <property type="match status" value="1"/>
</dbReference>
<dbReference type="SFLD" id="SFLDG01135">
    <property type="entry name" value="C1.5.6:_HAD__Beta-PGM__Phospha"/>
    <property type="match status" value="1"/>
</dbReference>
<dbReference type="PANTHER" id="PTHR43481">
    <property type="entry name" value="FRUCTOSE-1-PHOSPHATE PHOSPHATASE"/>
    <property type="match status" value="1"/>
</dbReference>
<protein>
    <submittedName>
        <fullName evidence="1">HAD-IA family hydrolase</fullName>
    </submittedName>
</protein>
<proteinExistence type="predicted"/>
<dbReference type="Gene3D" id="3.40.50.1000">
    <property type="entry name" value="HAD superfamily/HAD-like"/>
    <property type="match status" value="1"/>
</dbReference>
<dbReference type="GO" id="GO:0050308">
    <property type="term" value="F:sugar-phosphatase activity"/>
    <property type="evidence" value="ECO:0007669"/>
    <property type="project" value="TreeGrafter"/>
</dbReference>
<dbReference type="Pfam" id="PF00702">
    <property type="entry name" value="Hydrolase"/>
    <property type="match status" value="1"/>
</dbReference>
<dbReference type="EMBL" id="JAAKZV010000066">
    <property type="protein sequence ID" value="NGN65589.1"/>
    <property type="molecule type" value="Genomic_DNA"/>
</dbReference>
<dbReference type="RefSeq" id="WP_165238152.1">
    <property type="nucleotide sequence ID" value="NZ_JAAKZV010000066.1"/>
</dbReference>
<accession>A0A6G4U000</accession>
<dbReference type="AlphaFoldDB" id="A0A6G4U000"/>
<dbReference type="Proteomes" id="UP000481583">
    <property type="component" value="Unassembled WGS sequence"/>
</dbReference>
<keyword evidence="1" id="KW-0378">Hydrolase</keyword>
<dbReference type="NCBIfam" id="TIGR01509">
    <property type="entry name" value="HAD-SF-IA-v3"/>
    <property type="match status" value="1"/>
</dbReference>